<dbReference type="InterPro" id="IPR005693">
    <property type="entry name" value="Mce"/>
</dbReference>
<feature type="domain" description="Mammalian cell entry C-terminal" evidence="4">
    <location>
        <begin position="130"/>
        <end position="343"/>
    </location>
</feature>
<sequence length="380" mass="41602">MLMGIQRDTRAEHTRLFVSGIAFAVTLALLITLCVAIYQKAFVQFTTVSVEADRAGLQLPRYGDVRMHGVIVGQVREIRQDGKKAVIELGLEPEQAAQIPANVSVAIKPTTLFGQKYVEFIDPTGKRTGALSEGTVIPADRVRTSVELDVILARLFPLLKSIRPQDLNSTLHALATALSGNGEKLGETLVQLNDYLEEMNVHLPTLERDLEDMADVAETYSMAAPDLVKVLEHTTTTAKTVSAQRERLGGLLTSVTGVADTSKNLLAENEKAIRYETELAVPLLKLLADYSPEYTCLLKGLDDYTELLATVFQQNRVRQTMVLDGTQKPAYGRDDRPEWGEVGHGPWCDGLPNPKVPADPMELENGTEDVPWAPGNGGLQ</sequence>
<name>A0A1J4NED7_9ACTN</name>
<dbReference type="Pfam" id="PF02470">
    <property type="entry name" value="MlaD"/>
    <property type="match status" value="1"/>
</dbReference>
<dbReference type="RefSeq" id="WP_045549370.1">
    <property type="nucleotide sequence ID" value="NZ_JZDQ02000001.1"/>
</dbReference>
<feature type="transmembrane region" description="Helical" evidence="2">
    <location>
        <begin position="16"/>
        <end position="38"/>
    </location>
</feature>
<dbReference type="InterPro" id="IPR024516">
    <property type="entry name" value="Mce_C"/>
</dbReference>
<dbReference type="Proteomes" id="UP000033772">
    <property type="component" value="Unassembled WGS sequence"/>
</dbReference>
<proteinExistence type="predicted"/>
<evidence type="ECO:0000313" key="5">
    <source>
        <dbReference type="EMBL" id="OIJ28817.1"/>
    </source>
</evidence>
<reference evidence="5" key="1">
    <citation type="submission" date="2016-10" db="EMBL/GenBank/DDBJ databases">
        <title>Draft Genome Sequence of Nocardioides luteus Strain BAFB, an Alkane-Degrading Bacterium Isolated from JP-7 Polluted Soil.</title>
        <authorList>
            <person name="Brown L."/>
            <person name="Ruiz O.N."/>
            <person name="Gunasekera T."/>
        </authorList>
    </citation>
    <scope>NUCLEOTIDE SEQUENCE [LARGE SCALE GENOMIC DNA]</scope>
    <source>
        <strain evidence="5">BAFB</strain>
    </source>
</reference>
<dbReference type="AlphaFoldDB" id="A0A1J4NED7"/>
<dbReference type="PANTHER" id="PTHR33371:SF19">
    <property type="entry name" value="MCE-FAMILY PROTEIN MCE4A"/>
    <property type="match status" value="1"/>
</dbReference>
<dbReference type="PANTHER" id="PTHR33371">
    <property type="entry name" value="INTERMEMBRANE PHOSPHOLIPID TRANSPORT SYSTEM BINDING PROTEIN MLAD-RELATED"/>
    <property type="match status" value="1"/>
</dbReference>
<feature type="domain" description="Mce/MlaD" evidence="3">
    <location>
        <begin position="46"/>
        <end position="122"/>
    </location>
</feature>
<organism evidence="5 6">
    <name type="scientific">Nocardioides luteus</name>
    <dbReference type="NCBI Taxonomy" id="1844"/>
    <lineage>
        <taxon>Bacteria</taxon>
        <taxon>Bacillati</taxon>
        <taxon>Actinomycetota</taxon>
        <taxon>Actinomycetes</taxon>
        <taxon>Propionibacteriales</taxon>
        <taxon>Nocardioidaceae</taxon>
        <taxon>Nocardioides</taxon>
    </lineage>
</organism>
<keyword evidence="2" id="KW-0812">Transmembrane</keyword>
<dbReference type="STRING" id="1844.UG56_000875"/>
<feature type="compositionally biased region" description="Basic and acidic residues" evidence="1">
    <location>
        <begin position="331"/>
        <end position="341"/>
    </location>
</feature>
<evidence type="ECO:0000256" key="1">
    <source>
        <dbReference type="SAM" id="MobiDB-lite"/>
    </source>
</evidence>
<keyword evidence="2" id="KW-0472">Membrane</keyword>
<feature type="region of interest" description="Disordered" evidence="1">
    <location>
        <begin position="328"/>
        <end position="380"/>
    </location>
</feature>
<dbReference type="GO" id="GO:0051701">
    <property type="term" value="P:biological process involved in interaction with host"/>
    <property type="evidence" value="ECO:0007669"/>
    <property type="project" value="TreeGrafter"/>
</dbReference>
<evidence type="ECO:0000259" key="3">
    <source>
        <dbReference type="Pfam" id="PF02470"/>
    </source>
</evidence>
<gene>
    <name evidence="5" type="ORF">UG56_000875</name>
</gene>
<dbReference type="InterPro" id="IPR052336">
    <property type="entry name" value="MlaD_Phospholipid_Transporter"/>
</dbReference>
<evidence type="ECO:0000259" key="4">
    <source>
        <dbReference type="Pfam" id="PF11887"/>
    </source>
</evidence>
<dbReference type="Pfam" id="PF11887">
    <property type="entry name" value="Mce4_CUP1"/>
    <property type="match status" value="1"/>
</dbReference>
<dbReference type="GO" id="GO:0005576">
    <property type="term" value="C:extracellular region"/>
    <property type="evidence" value="ECO:0007669"/>
    <property type="project" value="TreeGrafter"/>
</dbReference>
<accession>A0A1J4NED7</accession>
<protein>
    <submittedName>
        <fullName evidence="5">Virulence factor Mce</fullName>
    </submittedName>
</protein>
<evidence type="ECO:0000256" key="2">
    <source>
        <dbReference type="SAM" id="Phobius"/>
    </source>
</evidence>
<keyword evidence="2" id="KW-1133">Transmembrane helix</keyword>
<dbReference type="EMBL" id="JZDQ02000001">
    <property type="protein sequence ID" value="OIJ28817.1"/>
    <property type="molecule type" value="Genomic_DNA"/>
</dbReference>
<evidence type="ECO:0000313" key="6">
    <source>
        <dbReference type="Proteomes" id="UP000033772"/>
    </source>
</evidence>
<dbReference type="InterPro" id="IPR003399">
    <property type="entry name" value="Mce/MlaD"/>
</dbReference>
<dbReference type="OrthoDB" id="3460188at2"/>
<keyword evidence="6" id="KW-1185">Reference proteome</keyword>
<dbReference type="NCBIfam" id="TIGR00996">
    <property type="entry name" value="Mtu_fam_mce"/>
    <property type="match status" value="1"/>
</dbReference>
<comment type="caution">
    <text evidence="5">The sequence shown here is derived from an EMBL/GenBank/DDBJ whole genome shotgun (WGS) entry which is preliminary data.</text>
</comment>